<feature type="short sequence motif" description="HXTX 1" evidence="2">
    <location>
        <begin position="43"/>
        <end position="46"/>
    </location>
</feature>
<feature type="domain" description="Phosphoesterase HXTX" evidence="3">
    <location>
        <begin position="99"/>
        <end position="176"/>
    </location>
</feature>
<dbReference type="Gene3D" id="3.90.1140.10">
    <property type="entry name" value="Cyclic phosphodiesterase"/>
    <property type="match status" value="1"/>
</dbReference>
<dbReference type="GO" id="GO:0016874">
    <property type="term" value="F:ligase activity"/>
    <property type="evidence" value="ECO:0007669"/>
    <property type="project" value="UniProtKB-KW"/>
</dbReference>
<keyword evidence="5" id="KW-1185">Reference proteome</keyword>
<dbReference type="SUPFAM" id="SSF55144">
    <property type="entry name" value="LigT-like"/>
    <property type="match status" value="1"/>
</dbReference>
<proteinExistence type="inferred from homology"/>
<evidence type="ECO:0000259" key="3">
    <source>
        <dbReference type="Pfam" id="PF02834"/>
    </source>
</evidence>
<dbReference type="GO" id="GO:0004113">
    <property type="term" value="F:2',3'-cyclic-nucleotide 3'-phosphodiesterase activity"/>
    <property type="evidence" value="ECO:0007669"/>
    <property type="project" value="InterPro"/>
</dbReference>
<evidence type="ECO:0000313" key="4">
    <source>
        <dbReference type="EMBL" id="SDF68245.1"/>
    </source>
</evidence>
<dbReference type="Proteomes" id="UP000199259">
    <property type="component" value="Unassembled WGS sequence"/>
</dbReference>
<comment type="caution">
    <text evidence="4">The sequence shown here is derived from an EMBL/GenBank/DDBJ whole genome shotgun (WGS) entry which is preliminary data.</text>
</comment>
<organism evidence="4 5">
    <name type="scientific">Methanolobus vulcani</name>
    <dbReference type="NCBI Taxonomy" id="38026"/>
    <lineage>
        <taxon>Archaea</taxon>
        <taxon>Methanobacteriati</taxon>
        <taxon>Methanobacteriota</taxon>
        <taxon>Stenosarchaea group</taxon>
        <taxon>Methanomicrobia</taxon>
        <taxon>Methanosarcinales</taxon>
        <taxon>Methanosarcinaceae</taxon>
        <taxon>Methanolobus</taxon>
    </lineage>
</organism>
<feature type="short sequence motif" description="HXTX 2" evidence="2">
    <location>
        <begin position="125"/>
        <end position="128"/>
    </location>
</feature>
<dbReference type="InterPro" id="IPR014051">
    <property type="entry name" value="Phosphoesterase_HXTX"/>
</dbReference>
<dbReference type="HAMAP" id="MF_01940">
    <property type="entry name" value="RNA_CPDase"/>
    <property type="match status" value="1"/>
</dbReference>
<feature type="active site" description="Proton donor" evidence="2">
    <location>
        <position position="43"/>
    </location>
</feature>
<keyword evidence="4" id="KW-0436">Ligase</keyword>
<sequence>MVICVVRAFVAVDLPVELHEKITEIQLKFNEFKFKFVDPGLVHVTMKFLGEVPENQLPDISKALDNVKCEAFSSNVKGIGVFPKPKFAKVIWLGCEGNFDALYEQIESSLSSFEFEPTLHRFSAHATLARVKYLPKKKKAEFLELLDELKDFEIGSMDVTSIKLKKSTLTPKGPIYETLHEVSLQ</sequence>
<dbReference type="InterPro" id="IPR004175">
    <property type="entry name" value="RNA_CPDase"/>
</dbReference>
<evidence type="ECO:0000313" key="5">
    <source>
        <dbReference type="Proteomes" id="UP000199259"/>
    </source>
</evidence>
<reference evidence="4 5" key="1">
    <citation type="submission" date="2016-10" db="EMBL/GenBank/DDBJ databases">
        <authorList>
            <person name="Varghese N."/>
            <person name="Submissions S."/>
        </authorList>
    </citation>
    <scope>NUCLEOTIDE SEQUENCE [LARGE SCALE GENOMIC DNA]</scope>
    <source>
        <strain evidence="4 5">PL 12/M</strain>
    </source>
</reference>
<protein>
    <recommendedName>
        <fullName evidence="2">RNA 2',3'-cyclic phosphodiesterase</fullName>
        <shortName evidence="2">RNA 2',3'-CPDase</shortName>
        <ecNumber evidence="2">3.1.4.58</ecNumber>
    </recommendedName>
</protein>
<name>A0A7Z7AWT2_9EURY</name>
<dbReference type="PANTHER" id="PTHR35561">
    <property type="entry name" value="RNA 2',3'-CYCLIC PHOSPHODIESTERASE"/>
    <property type="match status" value="1"/>
</dbReference>
<accession>A0A7Z7AWT2</accession>
<comment type="function">
    <text evidence="2">Hydrolyzes RNA 2',3'-cyclic phosphodiester to an RNA 2'-phosphomonoester.</text>
</comment>
<dbReference type="PANTHER" id="PTHR35561:SF1">
    <property type="entry name" value="RNA 2',3'-CYCLIC PHOSPHODIESTERASE"/>
    <property type="match status" value="1"/>
</dbReference>
<evidence type="ECO:0000256" key="2">
    <source>
        <dbReference type="HAMAP-Rule" id="MF_01940"/>
    </source>
</evidence>
<dbReference type="GO" id="GO:0008664">
    <property type="term" value="F:RNA 2',3'-cyclic 3'-phosphodiesterase activity"/>
    <property type="evidence" value="ECO:0007669"/>
    <property type="project" value="UniProtKB-EC"/>
</dbReference>
<dbReference type="EMBL" id="FNCA01000003">
    <property type="protein sequence ID" value="SDF68245.1"/>
    <property type="molecule type" value="Genomic_DNA"/>
</dbReference>
<comment type="similarity">
    <text evidence="2">Belongs to the 2H phosphoesterase superfamily. ThpR family.</text>
</comment>
<dbReference type="AlphaFoldDB" id="A0A7Z7AWT2"/>
<dbReference type="NCBIfam" id="TIGR02258">
    <property type="entry name" value="2_5_ligase"/>
    <property type="match status" value="1"/>
</dbReference>
<gene>
    <name evidence="4" type="ORF">SAMN04488589_1109</name>
</gene>
<feature type="domain" description="Phosphoesterase HXTX" evidence="3">
    <location>
        <begin position="12"/>
        <end position="92"/>
    </location>
</feature>
<evidence type="ECO:0000256" key="1">
    <source>
        <dbReference type="ARBA" id="ARBA00022801"/>
    </source>
</evidence>
<feature type="active site" description="Proton acceptor" evidence="2">
    <location>
        <position position="125"/>
    </location>
</feature>
<comment type="catalytic activity">
    <reaction evidence="2">
        <text>a 3'-end 2',3'-cyclophospho-ribonucleotide-RNA + H2O = a 3'-end 2'-phospho-ribonucleotide-RNA + H(+)</text>
        <dbReference type="Rhea" id="RHEA:11828"/>
        <dbReference type="Rhea" id="RHEA-COMP:10464"/>
        <dbReference type="Rhea" id="RHEA-COMP:17353"/>
        <dbReference type="ChEBI" id="CHEBI:15377"/>
        <dbReference type="ChEBI" id="CHEBI:15378"/>
        <dbReference type="ChEBI" id="CHEBI:83064"/>
        <dbReference type="ChEBI" id="CHEBI:173113"/>
        <dbReference type="EC" id="3.1.4.58"/>
    </reaction>
</comment>
<dbReference type="EC" id="3.1.4.58" evidence="2"/>
<dbReference type="InterPro" id="IPR009097">
    <property type="entry name" value="Cyclic_Pdiesterase"/>
</dbReference>
<keyword evidence="1 2" id="KW-0378">Hydrolase</keyword>
<dbReference type="Pfam" id="PF02834">
    <property type="entry name" value="LigT_PEase"/>
    <property type="match status" value="2"/>
</dbReference>